<feature type="region of interest" description="Disordered" evidence="4">
    <location>
        <begin position="53"/>
        <end position="76"/>
    </location>
</feature>
<keyword evidence="1 3" id="KW-0238">DNA-binding</keyword>
<proteinExistence type="predicted"/>
<feature type="domain" description="HMG box" evidence="5">
    <location>
        <begin position="1"/>
        <end position="59"/>
    </location>
</feature>
<feature type="non-terminal residue" evidence="6">
    <location>
        <position position="76"/>
    </location>
</feature>
<dbReference type="InterPro" id="IPR036910">
    <property type="entry name" value="HMG_box_dom_sf"/>
</dbReference>
<dbReference type="EMBL" id="MU004372">
    <property type="protein sequence ID" value="KAF2653976.1"/>
    <property type="molecule type" value="Genomic_DNA"/>
</dbReference>
<accession>A0A6A6T257</accession>
<dbReference type="OrthoDB" id="6247875at2759"/>
<dbReference type="GO" id="GO:0001228">
    <property type="term" value="F:DNA-binding transcription activator activity, RNA polymerase II-specific"/>
    <property type="evidence" value="ECO:0007669"/>
    <property type="project" value="TreeGrafter"/>
</dbReference>
<dbReference type="GO" id="GO:0005634">
    <property type="term" value="C:nucleus"/>
    <property type="evidence" value="ECO:0007669"/>
    <property type="project" value="UniProtKB-UniRule"/>
</dbReference>
<dbReference type="GO" id="GO:0030154">
    <property type="term" value="P:cell differentiation"/>
    <property type="evidence" value="ECO:0007669"/>
    <property type="project" value="TreeGrafter"/>
</dbReference>
<keyword evidence="2" id="KW-0804">Transcription</keyword>
<evidence type="ECO:0000256" key="4">
    <source>
        <dbReference type="SAM" id="MobiDB-lite"/>
    </source>
</evidence>
<evidence type="ECO:0000259" key="5">
    <source>
        <dbReference type="PROSITE" id="PS50118"/>
    </source>
</evidence>
<sequence>MRQDESVKIKQLYPDLTVQQISQIVAAKWKAMSEDEKDVWRKAAEKEKEQHAIMYPDYKYSPRKPGEKKKRQSRKA</sequence>
<dbReference type="PROSITE" id="PS50118">
    <property type="entry name" value="HMG_BOX_2"/>
    <property type="match status" value="1"/>
</dbReference>
<feature type="compositionally biased region" description="Basic residues" evidence="4">
    <location>
        <begin position="66"/>
        <end position="76"/>
    </location>
</feature>
<dbReference type="Pfam" id="PF00505">
    <property type="entry name" value="HMG_box"/>
    <property type="match status" value="1"/>
</dbReference>
<evidence type="ECO:0000256" key="2">
    <source>
        <dbReference type="ARBA" id="ARBA00023163"/>
    </source>
</evidence>
<feature type="DNA-binding region" description="HMG box" evidence="3">
    <location>
        <begin position="1"/>
        <end position="59"/>
    </location>
</feature>
<keyword evidence="7" id="KW-1185">Reference proteome</keyword>
<reference evidence="6" key="1">
    <citation type="journal article" date="2020" name="Stud. Mycol.">
        <title>101 Dothideomycetes genomes: a test case for predicting lifestyles and emergence of pathogens.</title>
        <authorList>
            <person name="Haridas S."/>
            <person name="Albert R."/>
            <person name="Binder M."/>
            <person name="Bloem J."/>
            <person name="Labutti K."/>
            <person name="Salamov A."/>
            <person name="Andreopoulos B."/>
            <person name="Baker S."/>
            <person name="Barry K."/>
            <person name="Bills G."/>
            <person name="Bluhm B."/>
            <person name="Cannon C."/>
            <person name="Castanera R."/>
            <person name="Culley D."/>
            <person name="Daum C."/>
            <person name="Ezra D."/>
            <person name="Gonzalez J."/>
            <person name="Henrissat B."/>
            <person name="Kuo A."/>
            <person name="Liang C."/>
            <person name="Lipzen A."/>
            <person name="Lutzoni F."/>
            <person name="Magnuson J."/>
            <person name="Mondo S."/>
            <person name="Nolan M."/>
            <person name="Ohm R."/>
            <person name="Pangilinan J."/>
            <person name="Park H.-J."/>
            <person name="Ramirez L."/>
            <person name="Alfaro M."/>
            <person name="Sun H."/>
            <person name="Tritt A."/>
            <person name="Yoshinaga Y."/>
            <person name="Zwiers L.-H."/>
            <person name="Turgeon B."/>
            <person name="Goodwin S."/>
            <person name="Spatafora J."/>
            <person name="Crous P."/>
            <person name="Grigoriev I."/>
        </authorList>
    </citation>
    <scope>NUCLEOTIDE SEQUENCE</scope>
    <source>
        <strain evidence="6">CBS 122681</strain>
    </source>
</reference>
<dbReference type="GO" id="GO:0000978">
    <property type="term" value="F:RNA polymerase II cis-regulatory region sequence-specific DNA binding"/>
    <property type="evidence" value="ECO:0007669"/>
    <property type="project" value="TreeGrafter"/>
</dbReference>
<dbReference type="Gene3D" id="1.10.30.10">
    <property type="entry name" value="High mobility group box domain"/>
    <property type="match status" value="1"/>
</dbReference>
<dbReference type="SMART" id="SM00398">
    <property type="entry name" value="HMG"/>
    <property type="match status" value="1"/>
</dbReference>
<dbReference type="Proteomes" id="UP000799324">
    <property type="component" value="Unassembled WGS sequence"/>
</dbReference>
<dbReference type="AlphaFoldDB" id="A0A6A6T257"/>
<organism evidence="6 7">
    <name type="scientific">Lophiostoma macrostomum CBS 122681</name>
    <dbReference type="NCBI Taxonomy" id="1314788"/>
    <lineage>
        <taxon>Eukaryota</taxon>
        <taxon>Fungi</taxon>
        <taxon>Dikarya</taxon>
        <taxon>Ascomycota</taxon>
        <taxon>Pezizomycotina</taxon>
        <taxon>Dothideomycetes</taxon>
        <taxon>Pleosporomycetidae</taxon>
        <taxon>Pleosporales</taxon>
        <taxon>Lophiostomataceae</taxon>
        <taxon>Lophiostoma</taxon>
    </lineage>
</organism>
<evidence type="ECO:0000256" key="1">
    <source>
        <dbReference type="ARBA" id="ARBA00023125"/>
    </source>
</evidence>
<protein>
    <recommendedName>
        <fullName evidence="5">HMG box domain-containing protein</fullName>
    </recommendedName>
</protein>
<dbReference type="InterPro" id="IPR050140">
    <property type="entry name" value="SRY-related_HMG-box_TF-like"/>
</dbReference>
<dbReference type="InterPro" id="IPR009071">
    <property type="entry name" value="HMG_box_dom"/>
</dbReference>
<dbReference type="CDD" id="cd01389">
    <property type="entry name" value="HMG-box_ROX1-like"/>
    <property type="match status" value="1"/>
</dbReference>
<dbReference type="GO" id="GO:0000122">
    <property type="term" value="P:negative regulation of transcription by RNA polymerase II"/>
    <property type="evidence" value="ECO:0007669"/>
    <property type="project" value="TreeGrafter"/>
</dbReference>
<gene>
    <name evidence="6" type="ORF">K491DRAFT_601765</name>
</gene>
<evidence type="ECO:0000256" key="3">
    <source>
        <dbReference type="PROSITE-ProRule" id="PRU00267"/>
    </source>
</evidence>
<dbReference type="PANTHER" id="PTHR10270">
    <property type="entry name" value="SOX TRANSCRIPTION FACTOR"/>
    <property type="match status" value="1"/>
</dbReference>
<evidence type="ECO:0000313" key="7">
    <source>
        <dbReference type="Proteomes" id="UP000799324"/>
    </source>
</evidence>
<dbReference type="PANTHER" id="PTHR10270:SF161">
    <property type="entry name" value="SEX-DETERMINING REGION Y PROTEIN"/>
    <property type="match status" value="1"/>
</dbReference>
<keyword evidence="3" id="KW-0539">Nucleus</keyword>
<evidence type="ECO:0000313" key="6">
    <source>
        <dbReference type="EMBL" id="KAF2653976.1"/>
    </source>
</evidence>
<name>A0A6A6T257_9PLEO</name>
<dbReference type="SUPFAM" id="SSF47095">
    <property type="entry name" value="HMG-box"/>
    <property type="match status" value="1"/>
</dbReference>